<dbReference type="SUPFAM" id="SSF56672">
    <property type="entry name" value="DNA/RNA polymerases"/>
    <property type="match status" value="1"/>
</dbReference>
<dbReference type="EMBL" id="BQNB010012819">
    <property type="protein sequence ID" value="GJT08316.1"/>
    <property type="molecule type" value="Genomic_DNA"/>
</dbReference>
<keyword evidence="2" id="KW-0695">RNA-directed DNA polymerase</keyword>
<dbReference type="PANTHER" id="PTHR33116">
    <property type="entry name" value="REVERSE TRANSCRIPTASE ZINC-BINDING DOMAIN-CONTAINING PROTEIN-RELATED-RELATED"/>
    <property type="match status" value="1"/>
</dbReference>
<protein>
    <submittedName>
        <fullName evidence="2">RNA-directed DNA polymerase, eukaryota, reverse transcriptase zinc-binding domain protein</fullName>
    </submittedName>
</protein>
<feature type="non-terminal residue" evidence="2">
    <location>
        <position position="238"/>
    </location>
</feature>
<dbReference type="InterPro" id="IPR043502">
    <property type="entry name" value="DNA/RNA_pol_sf"/>
</dbReference>
<dbReference type="PROSITE" id="PS50878">
    <property type="entry name" value="RT_POL"/>
    <property type="match status" value="1"/>
</dbReference>
<evidence type="ECO:0000313" key="2">
    <source>
        <dbReference type="EMBL" id="GJT08316.1"/>
    </source>
</evidence>
<dbReference type="Proteomes" id="UP001151760">
    <property type="component" value="Unassembled WGS sequence"/>
</dbReference>
<reference evidence="2" key="1">
    <citation type="journal article" date="2022" name="Int. J. Mol. Sci.">
        <title>Draft Genome of Tanacetum Coccineum: Genomic Comparison of Closely Related Tanacetum-Family Plants.</title>
        <authorList>
            <person name="Yamashiro T."/>
            <person name="Shiraishi A."/>
            <person name="Nakayama K."/>
            <person name="Satake H."/>
        </authorList>
    </citation>
    <scope>NUCLEOTIDE SEQUENCE</scope>
</reference>
<gene>
    <name evidence="2" type="ORF">Tco_0842778</name>
</gene>
<keyword evidence="3" id="KW-1185">Reference proteome</keyword>
<comment type="caution">
    <text evidence="2">The sequence shown here is derived from an EMBL/GenBank/DDBJ whole genome shotgun (WGS) entry which is preliminary data.</text>
</comment>
<dbReference type="Pfam" id="PF00078">
    <property type="entry name" value="RVT_1"/>
    <property type="match status" value="1"/>
</dbReference>
<keyword evidence="2" id="KW-0548">Nucleotidyltransferase</keyword>
<sequence>MIHWIMQCVTTAGFTLNVNGERTGYFKGGRGLRQGDPISPYLFTLIMEVFSVMLRRQIDKDPSFQYHYGCKGLKLVHVCFADDLLVMCHGDPNSVRVIKRSLDEFSTCYGLIPNNSKSTMFFGSVCEEDKEAISSVLPFAVGKLPVKYLGVLLIAKRLSVKDCGSLIDKIKSKVKNWKNRCLSYAGRLQLIAVILESIHVYWASVFLLSTSIINEINKVTGNADSAAFRVLDRSYPNA</sequence>
<keyword evidence="2" id="KW-0808">Transferase</keyword>
<dbReference type="InterPro" id="IPR000477">
    <property type="entry name" value="RT_dom"/>
</dbReference>
<evidence type="ECO:0000259" key="1">
    <source>
        <dbReference type="PROSITE" id="PS50878"/>
    </source>
</evidence>
<reference evidence="2" key="2">
    <citation type="submission" date="2022-01" db="EMBL/GenBank/DDBJ databases">
        <authorList>
            <person name="Yamashiro T."/>
            <person name="Shiraishi A."/>
            <person name="Satake H."/>
            <person name="Nakayama K."/>
        </authorList>
    </citation>
    <scope>NUCLEOTIDE SEQUENCE</scope>
</reference>
<dbReference type="GO" id="GO:0003964">
    <property type="term" value="F:RNA-directed DNA polymerase activity"/>
    <property type="evidence" value="ECO:0007669"/>
    <property type="project" value="UniProtKB-KW"/>
</dbReference>
<dbReference type="PANTHER" id="PTHR33116:SF78">
    <property type="entry name" value="OS12G0587133 PROTEIN"/>
    <property type="match status" value="1"/>
</dbReference>
<accession>A0ABQ5B068</accession>
<name>A0ABQ5B068_9ASTR</name>
<evidence type="ECO:0000313" key="3">
    <source>
        <dbReference type="Proteomes" id="UP001151760"/>
    </source>
</evidence>
<proteinExistence type="predicted"/>
<feature type="domain" description="Reverse transcriptase" evidence="1">
    <location>
        <begin position="1"/>
        <end position="153"/>
    </location>
</feature>
<organism evidence="2 3">
    <name type="scientific">Tanacetum coccineum</name>
    <dbReference type="NCBI Taxonomy" id="301880"/>
    <lineage>
        <taxon>Eukaryota</taxon>
        <taxon>Viridiplantae</taxon>
        <taxon>Streptophyta</taxon>
        <taxon>Embryophyta</taxon>
        <taxon>Tracheophyta</taxon>
        <taxon>Spermatophyta</taxon>
        <taxon>Magnoliopsida</taxon>
        <taxon>eudicotyledons</taxon>
        <taxon>Gunneridae</taxon>
        <taxon>Pentapetalae</taxon>
        <taxon>asterids</taxon>
        <taxon>campanulids</taxon>
        <taxon>Asterales</taxon>
        <taxon>Asteraceae</taxon>
        <taxon>Asteroideae</taxon>
        <taxon>Anthemideae</taxon>
        <taxon>Anthemidinae</taxon>
        <taxon>Tanacetum</taxon>
    </lineage>
</organism>